<accession>A0AAD6PPC6</accession>
<evidence type="ECO:0000313" key="1">
    <source>
        <dbReference type="EMBL" id="KAJ6952600.1"/>
    </source>
</evidence>
<dbReference type="Proteomes" id="UP001164929">
    <property type="component" value="Chromosome 19"/>
</dbReference>
<keyword evidence="2" id="KW-1185">Reference proteome</keyword>
<name>A0AAD6PPC6_9ROSI</name>
<protein>
    <submittedName>
        <fullName evidence="1">Uncharacterized protein</fullName>
    </submittedName>
</protein>
<evidence type="ECO:0000313" key="2">
    <source>
        <dbReference type="Proteomes" id="UP001164929"/>
    </source>
</evidence>
<dbReference type="AlphaFoldDB" id="A0AAD6PPC6"/>
<dbReference type="EMBL" id="JAQIZT010000019">
    <property type="protein sequence ID" value="KAJ6952600.1"/>
    <property type="molecule type" value="Genomic_DNA"/>
</dbReference>
<comment type="caution">
    <text evidence="1">The sequence shown here is derived from an EMBL/GenBank/DDBJ whole genome shotgun (WGS) entry which is preliminary data.</text>
</comment>
<organism evidence="1 2">
    <name type="scientific">Populus alba x Populus x berolinensis</name>
    <dbReference type="NCBI Taxonomy" id="444605"/>
    <lineage>
        <taxon>Eukaryota</taxon>
        <taxon>Viridiplantae</taxon>
        <taxon>Streptophyta</taxon>
        <taxon>Embryophyta</taxon>
        <taxon>Tracheophyta</taxon>
        <taxon>Spermatophyta</taxon>
        <taxon>Magnoliopsida</taxon>
        <taxon>eudicotyledons</taxon>
        <taxon>Gunneridae</taxon>
        <taxon>Pentapetalae</taxon>
        <taxon>rosids</taxon>
        <taxon>fabids</taxon>
        <taxon>Malpighiales</taxon>
        <taxon>Salicaceae</taxon>
        <taxon>Saliceae</taxon>
        <taxon>Populus</taxon>
    </lineage>
</organism>
<reference evidence="1" key="1">
    <citation type="journal article" date="2023" name="Mol. Ecol. Resour.">
        <title>Chromosome-level genome assembly of a triploid poplar Populus alba 'Berolinensis'.</title>
        <authorList>
            <person name="Chen S."/>
            <person name="Yu Y."/>
            <person name="Wang X."/>
            <person name="Wang S."/>
            <person name="Zhang T."/>
            <person name="Zhou Y."/>
            <person name="He R."/>
            <person name="Meng N."/>
            <person name="Wang Y."/>
            <person name="Liu W."/>
            <person name="Liu Z."/>
            <person name="Liu J."/>
            <person name="Guo Q."/>
            <person name="Huang H."/>
            <person name="Sederoff R.R."/>
            <person name="Wang G."/>
            <person name="Qu G."/>
            <person name="Chen S."/>
        </authorList>
    </citation>
    <scope>NUCLEOTIDE SEQUENCE</scope>
    <source>
        <strain evidence="1">SC-2020</strain>
    </source>
</reference>
<proteinExistence type="predicted"/>
<sequence length="57" mass="6713">MKLWIILPRMLMVHHVQDCPLSCLNFEVLLLAGSDLSVFNGRGKKWGVFFFFLFFFC</sequence>
<gene>
    <name evidence="1" type="ORF">NC653_041667</name>
</gene>